<comment type="caution">
    <text evidence="1">The sequence shown here is derived from an EMBL/GenBank/DDBJ whole genome shotgun (WGS) entry which is preliminary data.</text>
</comment>
<gene>
    <name evidence="1" type="ORF">Glove_279g10</name>
</gene>
<keyword evidence="2" id="KW-1185">Reference proteome</keyword>
<sequence length="100" mass="11464">MVLDAKLISIVRFDTKIVPSKFLDAHAQVNPDNLKYAKSLLNLRKLYQNVAAADLSKYCGGNIDDSQLFYRNCTKDSIVLYSLNNEEAFVLFWTSFNEHK</sequence>
<dbReference type="AlphaFoldDB" id="A0A397I8Q2"/>
<accession>A0A397I8Q2</accession>
<name>A0A397I8Q2_9GLOM</name>
<evidence type="ECO:0000313" key="2">
    <source>
        <dbReference type="Proteomes" id="UP000266861"/>
    </source>
</evidence>
<proteinExistence type="predicted"/>
<dbReference type="EMBL" id="PQFF01000256">
    <property type="protein sequence ID" value="RHZ69744.1"/>
    <property type="molecule type" value="Genomic_DNA"/>
</dbReference>
<protein>
    <submittedName>
        <fullName evidence="1">Uncharacterized protein</fullName>
    </submittedName>
</protein>
<dbReference type="Proteomes" id="UP000266861">
    <property type="component" value="Unassembled WGS sequence"/>
</dbReference>
<dbReference type="OrthoDB" id="2365705at2759"/>
<reference evidence="1 2" key="1">
    <citation type="submission" date="2018-08" db="EMBL/GenBank/DDBJ databases">
        <title>Genome and evolution of the arbuscular mycorrhizal fungus Diversispora epigaea (formerly Glomus versiforme) and its bacterial endosymbionts.</title>
        <authorList>
            <person name="Sun X."/>
            <person name="Fei Z."/>
            <person name="Harrison M."/>
        </authorList>
    </citation>
    <scope>NUCLEOTIDE SEQUENCE [LARGE SCALE GENOMIC DNA]</scope>
    <source>
        <strain evidence="1 2">IT104</strain>
    </source>
</reference>
<evidence type="ECO:0000313" key="1">
    <source>
        <dbReference type="EMBL" id="RHZ69744.1"/>
    </source>
</evidence>
<organism evidence="1 2">
    <name type="scientific">Diversispora epigaea</name>
    <dbReference type="NCBI Taxonomy" id="1348612"/>
    <lineage>
        <taxon>Eukaryota</taxon>
        <taxon>Fungi</taxon>
        <taxon>Fungi incertae sedis</taxon>
        <taxon>Mucoromycota</taxon>
        <taxon>Glomeromycotina</taxon>
        <taxon>Glomeromycetes</taxon>
        <taxon>Diversisporales</taxon>
        <taxon>Diversisporaceae</taxon>
        <taxon>Diversispora</taxon>
    </lineage>
</organism>